<organism evidence="1">
    <name type="scientific">marine sediment metagenome</name>
    <dbReference type="NCBI Taxonomy" id="412755"/>
    <lineage>
        <taxon>unclassified sequences</taxon>
        <taxon>metagenomes</taxon>
        <taxon>ecological metagenomes</taxon>
    </lineage>
</organism>
<gene>
    <name evidence="1" type="ORF">LCGC14_1479150</name>
</gene>
<accession>A0A0F9MBQ2</accession>
<evidence type="ECO:0000313" key="1">
    <source>
        <dbReference type="EMBL" id="KKM66637.1"/>
    </source>
</evidence>
<comment type="caution">
    <text evidence="1">The sequence shown here is derived from an EMBL/GenBank/DDBJ whole genome shotgun (WGS) entry which is preliminary data.</text>
</comment>
<dbReference type="AlphaFoldDB" id="A0A0F9MBQ2"/>
<proteinExistence type="predicted"/>
<protein>
    <submittedName>
        <fullName evidence="1">Uncharacterized protein</fullName>
    </submittedName>
</protein>
<reference evidence="1" key="1">
    <citation type="journal article" date="2015" name="Nature">
        <title>Complex archaea that bridge the gap between prokaryotes and eukaryotes.</title>
        <authorList>
            <person name="Spang A."/>
            <person name="Saw J.H."/>
            <person name="Jorgensen S.L."/>
            <person name="Zaremba-Niedzwiedzka K."/>
            <person name="Martijn J."/>
            <person name="Lind A.E."/>
            <person name="van Eijk R."/>
            <person name="Schleper C."/>
            <person name="Guy L."/>
            <person name="Ettema T.J."/>
        </authorList>
    </citation>
    <scope>NUCLEOTIDE SEQUENCE</scope>
</reference>
<feature type="non-terminal residue" evidence="1">
    <location>
        <position position="180"/>
    </location>
</feature>
<sequence length="180" mass="19607">MRVTTKIVFCMETGEVLLWEGFRGYDGPVVECKGAKKSKKLAEQQLALQNRLTQQQLGFQQQFASPLIAATAPFLEDGGQGFTPEEFAALQGRAIEGTSRRFSDIESRLKTSLARRGAAGGLTPISGDFTRSIAGFNFARESQRAAGLRELNINDAMLRRSNFFNAANVRLGAAPTFSPA</sequence>
<dbReference type="EMBL" id="LAZR01010491">
    <property type="protein sequence ID" value="KKM66637.1"/>
    <property type="molecule type" value="Genomic_DNA"/>
</dbReference>
<name>A0A0F9MBQ2_9ZZZZ</name>